<name>A0A0W0XYR2_9GAMM</name>
<evidence type="ECO:0000313" key="3">
    <source>
        <dbReference type="Proteomes" id="UP000054618"/>
    </source>
</evidence>
<dbReference type="AlphaFoldDB" id="A0A0W0XYR2"/>
<dbReference type="Proteomes" id="UP000054618">
    <property type="component" value="Unassembled WGS sequence"/>
</dbReference>
<evidence type="ECO:0000256" key="1">
    <source>
        <dbReference type="SAM" id="Phobius"/>
    </source>
</evidence>
<feature type="transmembrane region" description="Helical" evidence="1">
    <location>
        <begin position="6"/>
        <end position="24"/>
    </location>
</feature>
<feature type="transmembrane region" description="Helical" evidence="1">
    <location>
        <begin position="36"/>
        <end position="59"/>
    </location>
</feature>
<comment type="caution">
    <text evidence="2">The sequence shown here is derived from an EMBL/GenBank/DDBJ whole genome shotgun (WGS) entry which is preliminary data.</text>
</comment>
<organism evidence="2 3">
    <name type="scientific">Legionella quinlivanii</name>
    <dbReference type="NCBI Taxonomy" id="45073"/>
    <lineage>
        <taxon>Bacteria</taxon>
        <taxon>Pseudomonadati</taxon>
        <taxon>Pseudomonadota</taxon>
        <taxon>Gammaproteobacteria</taxon>
        <taxon>Legionellales</taxon>
        <taxon>Legionellaceae</taxon>
        <taxon>Legionella</taxon>
    </lineage>
</organism>
<proteinExistence type="predicted"/>
<dbReference type="EMBL" id="LNYS01000008">
    <property type="protein sequence ID" value="KTD49949.1"/>
    <property type="molecule type" value="Genomic_DNA"/>
</dbReference>
<feature type="transmembrane region" description="Helical" evidence="1">
    <location>
        <begin position="65"/>
        <end position="88"/>
    </location>
</feature>
<protein>
    <submittedName>
        <fullName evidence="2">Integral membrane protein (PIN domain superfamily)</fullName>
    </submittedName>
</protein>
<sequence length="133" mass="15430">MDITIFLAKVIGWYLVITSLYVFFRRRNIHPLINAMVADSPLMLFMAIITLILGLLLVVSHNVWVLAWPLIITLVGWLILLSALLRLFFPDQAVRMAHWWSAHANGLLIMALIYLLIGLFLLYKGYYYLFTTF</sequence>
<dbReference type="OrthoDB" id="572589at2"/>
<keyword evidence="1" id="KW-0812">Transmembrane</keyword>
<dbReference type="PATRIC" id="fig|45073.5.peg.1345"/>
<keyword evidence="3" id="KW-1185">Reference proteome</keyword>
<keyword evidence="1" id="KW-1133">Transmembrane helix</keyword>
<keyword evidence="1" id="KW-0472">Membrane</keyword>
<reference evidence="2 3" key="1">
    <citation type="submission" date="2015-11" db="EMBL/GenBank/DDBJ databases">
        <title>Genomic analysis of 38 Legionella species identifies large and diverse effector repertoires.</title>
        <authorList>
            <person name="Burstein D."/>
            <person name="Amaro F."/>
            <person name="Zusman T."/>
            <person name="Lifshitz Z."/>
            <person name="Cohen O."/>
            <person name="Gilbert J.A."/>
            <person name="Pupko T."/>
            <person name="Shuman H.A."/>
            <person name="Segal G."/>
        </authorList>
    </citation>
    <scope>NUCLEOTIDE SEQUENCE [LARGE SCALE GENOMIC DNA]</scope>
    <source>
        <strain evidence="2 3">CDC#1442-AUS-E</strain>
    </source>
</reference>
<feature type="transmembrane region" description="Helical" evidence="1">
    <location>
        <begin position="100"/>
        <end position="123"/>
    </location>
</feature>
<evidence type="ECO:0000313" key="2">
    <source>
        <dbReference type="EMBL" id="KTD49949.1"/>
    </source>
</evidence>
<dbReference type="STRING" id="45073.Lqui_1274"/>
<gene>
    <name evidence="2" type="ORF">Lqui_1274</name>
</gene>
<dbReference type="RefSeq" id="WP_058507397.1">
    <property type="nucleotide sequence ID" value="NZ_CAAAIK010000005.1"/>
</dbReference>
<accession>A0A0W0XYR2</accession>